<evidence type="ECO:0000256" key="4">
    <source>
        <dbReference type="PROSITE-ProRule" id="PRU00473"/>
    </source>
</evidence>
<name>A0A1B9NTZ9_ALILO</name>
<dbReference type="PANTHER" id="PTHR30329">
    <property type="entry name" value="STATOR ELEMENT OF FLAGELLAR MOTOR COMPLEX"/>
    <property type="match status" value="1"/>
</dbReference>
<reference evidence="7 8" key="1">
    <citation type="submission" date="2016-06" db="EMBL/GenBank/DDBJ databases">
        <authorList>
            <person name="Kjaerup R.B."/>
            <person name="Dalgaard T.S."/>
            <person name="Juul-Madsen H.R."/>
        </authorList>
    </citation>
    <scope>NUCLEOTIDE SEQUENCE [LARGE SCALE GENOMIC DNA]</scope>
    <source>
        <strain evidence="7 8">1S159</strain>
    </source>
</reference>
<dbReference type="InterPro" id="IPR006665">
    <property type="entry name" value="OmpA-like"/>
</dbReference>
<dbReference type="PROSITE" id="PS51257">
    <property type="entry name" value="PROKAR_LIPOPROTEIN"/>
    <property type="match status" value="1"/>
</dbReference>
<sequence length="212" mass="23737">MLRVLSLCFSVLLVGCTSYSNNLLDTAPKTKEDAPYPTFEDPYVESQEKVIDVVDSKEVTSALTGPNGELKDDDMRKVVEQLTQMGIVYHEMSDDQLVITIQEKVHFASAQATLTPLATSLLNQLISVMATKPELALVLDGHTDISGNAIKNQNLSEKRANEVRRYLLDNNLNASQLYSRGFGEYLPLCDNETTLGRKCNRRVEITVLKMHW</sequence>
<feature type="chain" id="PRO_5008632138" description="OmpA-like domain-containing protein" evidence="5">
    <location>
        <begin position="21"/>
        <end position="212"/>
    </location>
</feature>
<dbReference type="STRING" id="688.A6E04_20190"/>
<keyword evidence="5" id="KW-0732">Signal</keyword>
<evidence type="ECO:0000313" key="8">
    <source>
        <dbReference type="Proteomes" id="UP000093523"/>
    </source>
</evidence>
<evidence type="ECO:0000256" key="1">
    <source>
        <dbReference type="ARBA" id="ARBA00004442"/>
    </source>
</evidence>
<dbReference type="EMBL" id="MAJU01000031">
    <property type="protein sequence ID" value="OCH17175.1"/>
    <property type="molecule type" value="Genomic_DNA"/>
</dbReference>
<dbReference type="PROSITE" id="PS51123">
    <property type="entry name" value="OMPA_2"/>
    <property type="match status" value="1"/>
</dbReference>
<evidence type="ECO:0000259" key="6">
    <source>
        <dbReference type="PROSITE" id="PS51123"/>
    </source>
</evidence>
<dbReference type="RefSeq" id="WP_065612224.1">
    <property type="nucleotide sequence ID" value="NZ_CAWMPN010000031.1"/>
</dbReference>
<dbReference type="InterPro" id="IPR050330">
    <property type="entry name" value="Bact_OuterMem_StrucFunc"/>
</dbReference>
<feature type="signal peptide" evidence="5">
    <location>
        <begin position="1"/>
        <end position="20"/>
    </location>
</feature>
<comment type="caution">
    <text evidence="7">The sequence shown here is derived from an EMBL/GenBank/DDBJ whole genome shotgun (WGS) entry which is preliminary data.</text>
</comment>
<keyword evidence="3" id="KW-0998">Cell outer membrane</keyword>
<evidence type="ECO:0000256" key="3">
    <source>
        <dbReference type="ARBA" id="ARBA00023237"/>
    </source>
</evidence>
<evidence type="ECO:0000256" key="5">
    <source>
        <dbReference type="SAM" id="SignalP"/>
    </source>
</evidence>
<organism evidence="7 8">
    <name type="scientific">Aliivibrio logei</name>
    <name type="common">Vibrio logei</name>
    <dbReference type="NCBI Taxonomy" id="688"/>
    <lineage>
        <taxon>Bacteria</taxon>
        <taxon>Pseudomonadati</taxon>
        <taxon>Pseudomonadota</taxon>
        <taxon>Gammaproteobacteria</taxon>
        <taxon>Vibrionales</taxon>
        <taxon>Vibrionaceae</taxon>
        <taxon>Aliivibrio</taxon>
    </lineage>
</organism>
<proteinExistence type="predicted"/>
<dbReference type="AlphaFoldDB" id="A0A1B9NTZ9"/>
<accession>A0A1B9NTZ9</accession>
<feature type="domain" description="OmpA-like" evidence="6">
    <location>
        <begin position="94"/>
        <end position="211"/>
    </location>
</feature>
<dbReference type="GO" id="GO:0009279">
    <property type="term" value="C:cell outer membrane"/>
    <property type="evidence" value="ECO:0007669"/>
    <property type="project" value="UniProtKB-SubCell"/>
</dbReference>
<dbReference type="InterPro" id="IPR036737">
    <property type="entry name" value="OmpA-like_sf"/>
</dbReference>
<dbReference type="SUPFAM" id="SSF103088">
    <property type="entry name" value="OmpA-like"/>
    <property type="match status" value="1"/>
</dbReference>
<dbReference type="InterPro" id="IPR006664">
    <property type="entry name" value="OMP_bac"/>
</dbReference>
<gene>
    <name evidence="7" type="ORF">A6E04_20190</name>
</gene>
<dbReference type="CDD" id="cd07185">
    <property type="entry name" value="OmpA_C-like"/>
    <property type="match status" value="1"/>
</dbReference>
<keyword evidence="2 4" id="KW-0472">Membrane</keyword>
<dbReference type="Gene3D" id="3.30.1330.60">
    <property type="entry name" value="OmpA-like domain"/>
    <property type="match status" value="1"/>
</dbReference>
<dbReference type="PRINTS" id="PR01021">
    <property type="entry name" value="OMPADOMAIN"/>
</dbReference>
<evidence type="ECO:0000256" key="2">
    <source>
        <dbReference type="ARBA" id="ARBA00023136"/>
    </source>
</evidence>
<dbReference type="OrthoDB" id="9782229at2"/>
<dbReference type="Pfam" id="PF00691">
    <property type="entry name" value="OmpA"/>
    <property type="match status" value="1"/>
</dbReference>
<evidence type="ECO:0000313" key="7">
    <source>
        <dbReference type="EMBL" id="OCH17175.1"/>
    </source>
</evidence>
<comment type="subcellular location">
    <subcellularLocation>
        <location evidence="1">Cell outer membrane</location>
    </subcellularLocation>
</comment>
<dbReference type="PANTHER" id="PTHR30329:SF21">
    <property type="entry name" value="LIPOPROTEIN YIAD-RELATED"/>
    <property type="match status" value="1"/>
</dbReference>
<dbReference type="Proteomes" id="UP000093523">
    <property type="component" value="Unassembled WGS sequence"/>
</dbReference>
<protein>
    <recommendedName>
        <fullName evidence="6">OmpA-like domain-containing protein</fullName>
    </recommendedName>
</protein>